<reference evidence="1 2" key="1">
    <citation type="submission" date="2020-08" db="EMBL/GenBank/DDBJ databases">
        <title>Sequencing the genomes of 1000 actinobacteria strains.</title>
        <authorList>
            <person name="Klenk H.-P."/>
        </authorList>
    </citation>
    <scope>NUCLEOTIDE SEQUENCE [LARGE SCALE GENOMIC DNA]</scope>
    <source>
        <strain evidence="1 2">DSM 45784</strain>
    </source>
</reference>
<evidence type="ECO:0000313" key="2">
    <source>
        <dbReference type="Proteomes" id="UP000542210"/>
    </source>
</evidence>
<name>A0A7W7D9U7_9ACTN</name>
<keyword evidence="2" id="KW-1185">Reference proteome</keyword>
<dbReference type="Proteomes" id="UP000542210">
    <property type="component" value="Unassembled WGS sequence"/>
</dbReference>
<proteinExistence type="predicted"/>
<evidence type="ECO:0000313" key="1">
    <source>
        <dbReference type="EMBL" id="MBB4702930.1"/>
    </source>
</evidence>
<accession>A0A7W7D9U7</accession>
<dbReference type="EMBL" id="JACHND010000001">
    <property type="protein sequence ID" value="MBB4702930.1"/>
    <property type="molecule type" value="Genomic_DNA"/>
</dbReference>
<comment type="caution">
    <text evidence="1">The sequence shown here is derived from an EMBL/GenBank/DDBJ whole genome shotgun (WGS) entry which is preliminary data.</text>
</comment>
<sequence length="201" mass="22723">MGGCGTSLEGTAIFEVYENGVQVHEYDWWVRNYITVQQGVAERRYTPEQADWSGANFHIKRAGAPFLDQVEMEREELADGKVRVSWTTWDYYEDGEVAYTIEGKPLEFTYDPYGGLTRYTLTLVHRESADDPIPESWNGVFFGLPDCPLGWRELTNELVDWINKHTLDAGVSGDLLVTPYGADPGVSDPIATREFAVRKTS</sequence>
<organism evidence="1 2">
    <name type="scientific">Sphaerisporangium siamense</name>
    <dbReference type="NCBI Taxonomy" id="795645"/>
    <lineage>
        <taxon>Bacteria</taxon>
        <taxon>Bacillati</taxon>
        <taxon>Actinomycetota</taxon>
        <taxon>Actinomycetes</taxon>
        <taxon>Streptosporangiales</taxon>
        <taxon>Streptosporangiaceae</taxon>
        <taxon>Sphaerisporangium</taxon>
    </lineage>
</organism>
<dbReference type="RefSeq" id="WP_184883029.1">
    <property type="nucleotide sequence ID" value="NZ_BOOV01000005.1"/>
</dbReference>
<dbReference type="AlphaFoldDB" id="A0A7W7D9U7"/>
<protein>
    <submittedName>
        <fullName evidence="1">Uncharacterized protein</fullName>
    </submittedName>
</protein>
<gene>
    <name evidence="1" type="ORF">BJ982_004474</name>
</gene>